<dbReference type="Proteomes" id="UP001319080">
    <property type="component" value="Unassembled WGS sequence"/>
</dbReference>
<proteinExistence type="predicted"/>
<evidence type="ECO:0000313" key="1">
    <source>
        <dbReference type="EMBL" id="MBT1710145.1"/>
    </source>
</evidence>
<dbReference type="AlphaFoldDB" id="A0AAP2GVA1"/>
<evidence type="ECO:0000313" key="2">
    <source>
        <dbReference type="Proteomes" id="UP001319080"/>
    </source>
</evidence>
<accession>A0AAP2GVA1</accession>
<reference evidence="1 2" key="1">
    <citation type="submission" date="2021-05" db="EMBL/GenBank/DDBJ databases">
        <title>A Polyphasic approach of four new species of the genus Ohtaekwangia: Ohtaekwangia histidinii sp. nov., Ohtaekwangia cretensis sp. nov., Ohtaekwangia indiensis sp. nov., Ohtaekwangia reichenbachii sp. nov. from diverse environment.</title>
        <authorList>
            <person name="Octaviana S."/>
        </authorList>
    </citation>
    <scope>NUCLEOTIDE SEQUENCE [LARGE SCALE GENOMIC DNA]</scope>
    <source>
        <strain evidence="1 2">PWU5</strain>
    </source>
</reference>
<dbReference type="RefSeq" id="WP_254085722.1">
    <property type="nucleotide sequence ID" value="NZ_JAHESE010000020.1"/>
</dbReference>
<sequence length="271" mass="31312">MKIAKLKFACITALLIILLISVQMKSAVAQVDTIRLKDKRLNTSALKPGMRQYLVYFQMPQSPKALRYWFWLRNTQVQKNNGESVFVTSQNWYGSDTASYRSVYSVNRVSDFSPVYHSETVGGKNKSFHWSAEKVTGADTVAINTQKDFVINYAEPCFNWNLDIETFEMLPLAAGKIFVINFYDAGFDKPNYVKYTVTGSEEIKTYDNQKIDCWKLYTESDFKGQRATQTFWISKKGHEFIKEEDVFPGGYRYKIKMPATAVDLLTRFIEK</sequence>
<dbReference type="EMBL" id="JAHESE010000020">
    <property type="protein sequence ID" value="MBT1710145.1"/>
    <property type="molecule type" value="Genomic_DNA"/>
</dbReference>
<name>A0AAP2GVA1_9BACT</name>
<gene>
    <name evidence="1" type="ORF">KK062_18000</name>
</gene>
<protein>
    <submittedName>
        <fullName evidence="1">Uncharacterized protein</fullName>
    </submittedName>
</protein>
<comment type="caution">
    <text evidence="1">The sequence shown here is derived from an EMBL/GenBank/DDBJ whole genome shotgun (WGS) entry which is preliminary data.</text>
</comment>
<organism evidence="1 2">
    <name type="scientific">Dawidia cretensis</name>
    <dbReference type="NCBI Taxonomy" id="2782350"/>
    <lineage>
        <taxon>Bacteria</taxon>
        <taxon>Pseudomonadati</taxon>
        <taxon>Bacteroidota</taxon>
        <taxon>Cytophagia</taxon>
        <taxon>Cytophagales</taxon>
        <taxon>Chryseotaleaceae</taxon>
        <taxon>Dawidia</taxon>
    </lineage>
</organism>
<dbReference type="Pfam" id="PF11306">
    <property type="entry name" value="DUF3108"/>
    <property type="match status" value="1"/>
</dbReference>
<dbReference type="InterPro" id="IPR021457">
    <property type="entry name" value="DUF3108"/>
</dbReference>
<keyword evidence="2" id="KW-1185">Reference proteome</keyword>